<evidence type="ECO:0000256" key="4">
    <source>
        <dbReference type="SAM" id="MobiDB-lite"/>
    </source>
</evidence>
<proteinExistence type="inferred from homology"/>
<dbReference type="InterPro" id="IPR003653">
    <property type="entry name" value="Peptidase_C48_C"/>
</dbReference>
<protein>
    <recommendedName>
        <fullName evidence="5">Ubiquitin-like protease family profile domain-containing protein</fullName>
    </recommendedName>
</protein>
<feature type="region of interest" description="Disordered" evidence="4">
    <location>
        <begin position="1"/>
        <end position="32"/>
    </location>
</feature>
<dbReference type="EMBL" id="AYRZ02000004">
    <property type="protein sequence ID" value="PHT83470.1"/>
    <property type="molecule type" value="Genomic_DNA"/>
</dbReference>
<keyword evidence="3" id="KW-0378">Hydrolase</keyword>
<evidence type="ECO:0000256" key="2">
    <source>
        <dbReference type="ARBA" id="ARBA00022670"/>
    </source>
</evidence>
<dbReference type="Pfam" id="PF02902">
    <property type="entry name" value="Peptidase_C48"/>
    <property type="match status" value="1"/>
</dbReference>
<organism evidence="6 7">
    <name type="scientific">Capsicum annuum</name>
    <name type="common">Capsicum pepper</name>
    <dbReference type="NCBI Taxonomy" id="4072"/>
    <lineage>
        <taxon>Eukaryota</taxon>
        <taxon>Viridiplantae</taxon>
        <taxon>Streptophyta</taxon>
        <taxon>Embryophyta</taxon>
        <taxon>Tracheophyta</taxon>
        <taxon>Spermatophyta</taxon>
        <taxon>Magnoliopsida</taxon>
        <taxon>eudicotyledons</taxon>
        <taxon>Gunneridae</taxon>
        <taxon>Pentapetalae</taxon>
        <taxon>asterids</taxon>
        <taxon>lamiids</taxon>
        <taxon>Solanales</taxon>
        <taxon>Solanaceae</taxon>
        <taxon>Solanoideae</taxon>
        <taxon>Capsiceae</taxon>
        <taxon>Capsicum</taxon>
    </lineage>
</organism>
<feature type="domain" description="Ubiquitin-like protease family profile" evidence="5">
    <location>
        <begin position="276"/>
        <end position="378"/>
    </location>
</feature>
<name>A0A2G2ZNA0_CAPAN</name>
<comment type="similarity">
    <text evidence="1">Belongs to the peptidase C48 family.</text>
</comment>
<keyword evidence="2" id="KW-0645">Protease</keyword>
<dbReference type="Gramene" id="PHT83470">
    <property type="protein sequence ID" value="PHT83470"/>
    <property type="gene ID" value="T459_11913"/>
</dbReference>
<reference evidence="6 7" key="1">
    <citation type="journal article" date="2014" name="Nat. Genet.">
        <title>Genome sequence of the hot pepper provides insights into the evolution of pungency in Capsicum species.</title>
        <authorList>
            <person name="Kim S."/>
            <person name="Park M."/>
            <person name="Yeom S.I."/>
            <person name="Kim Y.M."/>
            <person name="Lee J.M."/>
            <person name="Lee H.A."/>
            <person name="Seo E."/>
            <person name="Choi J."/>
            <person name="Cheong K."/>
            <person name="Kim K.T."/>
            <person name="Jung K."/>
            <person name="Lee G.W."/>
            <person name="Oh S.K."/>
            <person name="Bae C."/>
            <person name="Kim S.B."/>
            <person name="Lee H.Y."/>
            <person name="Kim S.Y."/>
            <person name="Kim M.S."/>
            <person name="Kang B.C."/>
            <person name="Jo Y.D."/>
            <person name="Yang H.B."/>
            <person name="Jeong H.J."/>
            <person name="Kang W.H."/>
            <person name="Kwon J.K."/>
            <person name="Shin C."/>
            <person name="Lim J.Y."/>
            <person name="Park J.H."/>
            <person name="Huh J.H."/>
            <person name="Kim J.S."/>
            <person name="Kim B.D."/>
            <person name="Cohen O."/>
            <person name="Paran I."/>
            <person name="Suh M.C."/>
            <person name="Lee S.B."/>
            <person name="Kim Y.K."/>
            <person name="Shin Y."/>
            <person name="Noh S.J."/>
            <person name="Park J."/>
            <person name="Seo Y.S."/>
            <person name="Kwon S.Y."/>
            <person name="Kim H.A."/>
            <person name="Park J.M."/>
            <person name="Kim H.J."/>
            <person name="Choi S.B."/>
            <person name="Bosland P.W."/>
            <person name="Reeves G."/>
            <person name="Jo S.H."/>
            <person name="Lee B.W."/>
            <person name="Cho H.T."/>
            <person name="Choi H.S."/>
            <person name="Lee M.S."/>
            <person name="Yu Y."/>
            <person name="Do Choi Y."/>
            <person name="Park B.S."/>
            <person name="van Deynze A."/>
            <person name="Ashrafi H."/>
            <person name="Hill T."/>
            <person name="Kim W.T."/>
            <person name="Pai H.S."/>
            <person name="Ahn H.K."/>
            <person name="Yeam I."/>
            <person name="Giovannoni J.J."/>
            <person name="Rose J.K."/>
            <person name="Sorensen I."/>
            <person name="Lee S.J."/>
            <person name="Kim R.W."/>
            <person name="Choi I.Y."/>
            <person name="Choi B.S."/>
            <person name="Lim J.S."/>
            <person name="Lee Y.H."/>
            <person name="Choi D."/>
        </authorList>
    </citation>
    <scope>NUCLEOTIDE SEQUENCE [LARGE SCALE GENOMIC DNA]</scope>
    <source>
        <strain evidence="7">cv. CM334</strain>
    </source>
</reference>
<dbReference type="PANTHER" id="PTHR31470">
    <property type="entry name" value="CYSTEINE PROTEINASES SUPERFAMILY PROTEIN-RELATED-RELATED"/>
    <property type="match status" value="1"/>
</dbReference>
<evidence type="ECO:0000256" key="1">
    <source>
        <dbReference type="ARBA" id="ARBA00005234"/>
    </source>
</evidence>
<comment type="caution">
    <text evidence="6">The sequence shown here is derived from an EMBL/GenBank/DDBJ whole genome shotgun (WGS) entry which is preliminary data.</text>
</comment>
<gene>
    <name evidence="6" type="ORF">T459_11913</name>
</gene>
<reference evidence="6 7" key="2">
    <citation type="journal article" date="2017" name="Genome Biol.">
        <title>New reference genome sequences of hot pepper reveal the massive evolution of plant disease-resistance genes by retroduplication.</title>
        <authorList>
            <person name="Kim S."/>
            <person name="Park J."/>
            <person name="Yeom S.I."/>
            <person name="Kim Y.M."/>
            <person name="Seo E."/>
            <person name="Kim K.T."/>
            <person name="Kim M.S."/>
            <person name="Lee J.M."/>
            <person name="Cheong K."/>
            <person name="Shin H.S."/>
            <person name="Kim S.B."/>
            <person name="Han K."/>
            <person name="Lee J."/>
            <person name="Park M."/>
            <person name="Lee H.A."/>
            <person name="Lee H.Y."/>
            <person name="Lee Y."/>
            <person name="Oh S."/>
            <person name="Lee J.H."/>
            <person name="Choi E."/>
            <person name="Choi E."/>
            <person name="Lee S.E."/>
            <person name="Jeon J."/>
            <person name="Kim H."/>
            <person name="Choi G."/>
            <person name="Song H."/>
            <person name="Lee J."/>
            <person name="Lee S.C."/>
            <person name="Kwon J.K."/>
            <person name="Lee H.Y."/>
            <person name="Koo N."/>
            <person name="Hong Y."/>
            <person name="Kim R.W."/>
            <person name="Kang W.H."/>
            <person name="Huh J.H."/>
            <person name="Kang B.C."/>
            <person name="Yang T.J."/>
            <person name="Lee Y.H."/>
            <person name="Bennetzen J.L."/>
            <person name="Choi D."/>
        </authorList>
    </citation>
    <scope>NUCLEOTIDE SEQUENCE [LARGE SCALE GENOMIC DNA]</scope>
    <source>
        <strain evidence="7">cv. CM334</strain>
    </source>
</reference>
<dbReference type="Gene3D" id="3.40.395.10">
    <property type="entry name" value="Adenoviral Proteinase, Chain A"/>
    <property type="match status" value="1"/>
</dbReference>
<dbReference type="SUPFAM" id="SSF54001">
    <property type="entry name" value="Cysteine proteinases"/>
    <property type="match status" value="1"/>
</dbReference>
<dbReference type="AlphaFoldDB" id="A0A2G2ZNA0"/>
<dbReference type="InterPro" id="IPR038765">
    <property type="entry name" value="Papain-like_cys_pep_sf"/>
</dbReference>
<dbReference type="PANTHER" id="PTHR31470:SF40">
    <property type="entry name" value="UBIQUITIN-LIKE PROTEASE FAMILY PROFILE DOMAIN-CONTAINING PROTEIN"/>
    <property type="match status" value="1"/>
</dbReference>
<dbReference type="GO" id="GO:0008234">
    <property type="term" value="F:cysteine-type peptidase activity"/>
    <property type="evidence" value="ECO:0007669"/>
    <property type="project" value="InterPro"/>
</dbReference>
<evidence type="ECO:0000313" key="6">
    <source>
        <dbReference type="EMBL" id="PHT83470.1"/>
    </source>
</evidence>
<dbReference type="GO" id="GO:0006508">
    <property type="term" value="P:proteolysis"/>
    <property type="evidence" value="ECO:0007669"/>
    <property type="project" value="UniProtKB-KW"/>
</dbReference>
<sequence length="398" mass="46531">MLKAIGQSKQEFTEKEAEQPNVEDGGLDRSGQHFSPIVVQALDNMFDGTKQQYEDKDSELQRMNYAGVKTSPQRFIQNVDLDLDENQNGKKTNKENVGMRSKSELHRDIDLGTEEQITKPLDEQRDEPVWLDSQNIIHDKLLHSLNVYSRKSIIVHPSAHRELLTPVQKLRIRRSSKFKESPYTRSSAGNIRIFSQKYSFVYYPIDGIVDMKIVKKFMDWISVDLLKGHVKRKGNVDHYKKGKTAIPMMHFRVETVEDKNWLYTMGFLDQSWTDSEHKRPEYINGFRIHTVVPWHTVEDIYIPVNIKKKYHWVLTVLSFSKRCIFLYDSYKSSGHYLTVLAEIRKLAEIIPMCLQACDFYYKKGIDLQNHSRYKDKDSSDLFDMLCEDNFPQQSSGSL</sequence>
<dbReference type="Proteomes" id="UP000222542">
    <property type="component" value="Unassembled WGS sequence"/>
</dbReference>
<keyword evidence="7" id="KW-1185">Reference proteome</keyword>
<accession>A0A2G2ZNA0</accession>
<evidence type="ECO:0000259" key="5">
    <source>
        <dbReference type="Pfam" id="PF02902"/>
    </source>
</evidence>
<evidence type="ECO:0000256" key="3">
    <source>
        <dbReference type="ARBA" id="ARBA00022801"/>
    </source>
</evidence>
<evidence type="ECO:0000313" key="7">
    <source>
        <dbReference type="Proteomes" id="UP000222542"/>
    </source>
</evidence>